<feature type="compositionally biased region" description="Basic and acidic residues" evidence="1">
    <location>
        <begin position="166"/>
        <end position="179"/>
    </location>
</feature>
<feature type="compositionally biased region" description="Basic residues" evidence="1">
    <location>
        <begin position="144"/>
        <end position="165"/>
    </location>
</feature>
<dbReference type="Proteomes" id="UP000799766">
    <property type="component" value="Unassembled WGS sequence"/>
</dbReference>
<proteinExistence type="predicted"/>
<feature type="compositionally biased region" description="Basic residues" evidence="1">
    <location>
        <begin position="180"/>
        <end position="193"/>
    </location>
</feature>
<evidence type="ECO:0000313" key="3">
    <source>
        <dbReference type="Proteomes" id="UP000799766"/>
    </source>
</evidence>
<keyword evidence="3" id="KW-1185">Reference proteome</keyword>
<protein>
    <submittedName>
        <fullName evidence="2">Uncharacterized protein</fullName>
    </submittedName>
</protein>
<sequence>MAGDDLARKFENNSLYLLLTSQCAHGTRPYHRALFLPTRAPYGHLWHAVKPAGRWRLEKKDRLEFPESRALILAHKVAHIPRHLISLCIWILDRGGPLPPAVMAGADQCEYHGQYRYQGQQYYQQQYQQPYQYRYQEPPPRELRRSRRHSDRHESHHHHQRHHSHREKDRDRDRYSTREHHGHRERHSSRHHSSSSYSAYTSSYPSTYPAVYTHPSYPPTTPSYPPPEPFGCDVWVSSALLALHCAGVLVLRQNLDQMNDELVAKARPYLRRVERHMGILGMAHGSGSSERSRVAVAGMFLLRGDSGRGRRSGR</sequence>
<feature type="region of interest" description="Disordered" evidence="1">
    <location>
        <begin position="139"/>
        <end position="200"/>
    </location>
</feature>
<dbReference type="AlphaFoldDB" id="A0A6A6NXX6"/>
<gene>
    <name evidence="2" type="ORF">BDY21DRAFT_372664</name>
</gene>
<dbReference type="OrthoDB" id="3016366at2759"/>
<accession>A0A6A6NXX6</accession>
<dbReference type="EMBL" id="MU001683">
    <property type="protein sequence ID" value="KAF2456606.1"/>
    <property type="molecule type" value="Genomic_DNA"/>
</dbReference>
<reference evidence="2" key="1">
    <citation type="journal article" date="2020" name="Stud. Mycol.">
        <title>101 Dothideomycetes genomes: a test case for predicting lifestyles and emergence of pathogens.</title>
        <authorList>
            <person name="Haridas S."/>
            <person name="Albert R."/>
            <person name="Binder M."/>
            <person name="Bloem J."/>
            <person name="Labutti K."/>
            <person name="Salamov A."/>
            <person name="Andreopoulos B."/>
            <person name="Baker S."/>
            <person name="Barry K."/>
            <person name="Bills G."/>
            <person name="Bluhm B."/>
            <person name="Cannon C."/>
            <person name="Castanera R."/>
            <person name="Culley D."/>
            <person name="Daum C."/>
            <person name="Ezra D."/>
            <person name="Gonzalez J."/>
            <person name="Henrissat B."/>
            <person name="Kuo A."/>
            <person name="Liang C."/>
            <person name="Lipzen A."/>
            <person name="Lutzoni F."/>
            <person name="Magnuson J."/>
            <person name="Mondo S."/>
            <person name="Nolan M."/>
            <person name="Ohm R."/>
            <person name="Pangilinan J."/>
            <person name="Park H.-J."/>
            <person name="Ramirez L."/>
            <person name="Alfaro M."/>
            <person name="Sun H."/>
            <person name="Tritt A."/>
            <person name="Yoshinaga Y."/>
            <person name="Zwiers L.-H."/>
            <person name="Turgeon B."/>
            <person name="Goodwin S."/>
            <person name="Spatafora J."/>
            <person name="Crous P."/>
            <person name="Grigoriev I."/>
        </authorList>
    </citation>
    <scope>NUCLEOTIDE SEQUENCE</scope>
    <source>
        <strain evidence="2">ATCC 16933</strain>
    </source>
</reference>
<name>A0A6A6NXX6_9PEZI</name>
<evidence type="ECO:0000256" key="1">
    <source>
        <dbReference type="SAM" id="MobiDB-lite"/>
    </source>
</evidence>
<evidence type="ECO:0000313" key="2">
    <source>
        <dbReference type="EMBL" id="KAF2456606.1"/>
    </source>
</evidence>
<organism evidence="2 3">
    <name type="scientific">Lineolata rhizophorae</name>
    <dbReference type="NCBI Taxonomy" id="578093"/>
    <lineage>
        <taxon>Eukaryota</taxon>
        <taxon>Fungi</taxon>
        <taxon>Dikarya</taxon>
        <taxon>Ascomycota</taxon>
        <taxon>Pezizomycotina</taxon>
        <taxon>Dothideomycetes</taxon>
        <taxon>Dothideomycetes incertae sedis</taxon>
        <taxon>Lineolatales</taxon>
        <taxon>Lineolataceae</taxon>
        <taxon>Lineolata</taxon>
    </lineage>
</organism>